<keyword evidence="1" id="KW-1133">Transmembrane helix</keyword>
<keyword evidence="1" id="KW-0812">Transmembrane</keyword>
<dbReference type="EMBL" id="CP001687">
    <property type="protein sequence ID" value="ACV13163.1"/>
    <property type="molecule type" value="Genomic_DNA"/>
</dbReference>
<organism evidence="2 3">
    <name type="scientific">Halorhabdus utahensis (strain DSM 12940 / JCM 11049 / AX-2)</name>
    <dbReference type="NCBI Taxonomy" id="519442"/>
    <lineage>
        <taxon>Archaea</taxon>
        <taxon>Methanobacteriati</taxon>
        <taxon>Methanobacteriota</taxon>
        <taxon>Stenosarchaea group</taxon>
        <taxon>Halobacteria</taxon>
        <taxon>Halobacteriales</taxon>
        <taxon>Haloarculaceae</taxon>
        <taxon>Halorhabdus</taxon>
    </lineage>
</organism>
<feature type="transmembrane region" description="Helical" evidence="1">
    <location>
        <begin position="152"/>
        <end position="172"/>
    </location>
</feature>
<feature type="transmembrane region" description="Helical" evidence="1">
    <location>
        <begin position="122"/>
        <end position="146"/>
    </location>
</feature>
<feature type="transmembrane region" description="Helical" evidence="1">
    <location>
        <begin position="263"/>
        <end position="283"/>
    </location>
</feature>
<dbReference type="RefSeq" id="WP_015790725.1">
    <property type="nucleotide sequence ID" value="NC_013158.1"/>
</dbReference>
<feature type="transmembrane region" description="Helical" evidence="1">
    <location>
        <begin position="12"/>
        <end position="31"/>
    </location>
</feature>
<gene>
    <name evidence="2" type="ordered locus">Huta_3002</name>
</gene>
<feature type="transmembrane region" description="Helical" evidence="1">
    <location>
        <begin position="92"/>
        <end position="110"/>
    </location>
</feature>
<accession>C7NRY8</accession>
<proteinExistence type="predicted"/>
<feature type="transmembrane region" description="Helical" evidence="1">
    <location>
        <begin position="295"/>
        <end position="316"/>
    </location>
</feature>
<keyword evidence="1" id="KW-0472">Membrane</keyword>
<dbReference type="STRING" id="519442.Huta_3002"/>
<dbReference type="GeneID" id="8385311"/>
<evidence type="ECO:0000313" key="2">
    <source>
        <dbReference type="EMBL" id="ACV13163.1"/>
    </source>
</evidence>
<feature type="transmembrane region" description="Helical" evidence="1">
    <location>
        <begin position="216"/>
        <end position="242"/>
    </location>
</feature>
<sequence length="332" mass="34447">MDRGSIRDALSGASVILGGIVTMYLVAMYSFSIAHLSELLRAINSIARTVPAPLFTGILIVGPVAFSIGTIAGGTAVFPGVSKAEVTVETRIVLLAGSAMWLANIVVSLGRSVIGWWGVSSLLGFGNFPGYGPVFGVGLVVAGVAMSLPTPAPVTVVTTPIVTIVTGFVYGIQSVTNRQYSGSIRVIAAGIGTIVGGLGIYGLIDIRTTTYSGDVAGGFAIIFFVIYSMILFGYAALAFGIFTRGDPDSALRTLKLQPAQRMLAVAGAFAGILGGSLSLLVTVTRSFVLFTALRWLWLLGSAALPLLAGGVGWFLADRIVEFVRNRTMSAGD</sequence>
<feature type="transmembrane region" description="Helical" evidence="1">
    <location>
        <begin position="184"/>
        <end position="204"/>
    </location>
</feature>
<dbReference type="KEGG" id="hut:Huta_3002"/>
<reference evidence="2 3" key="1">
    <citation type="journal article" date="2009" name="Stand. Genomic Sci.">
        <title>Complete genome sequence of Halorhabdus utahensis type strain (AX-2).</title>
        <authorList>
            <person name="Anderson I."/>
            <person name="Tindall B.J."/>
            <person name="Pomrenke H."/>
            <person name="Goker M."/>
            <person name="Lapidus A."/>
            <person name="Nolan M."/>
            <person name="Copeland A."/>
            <person name="Glavina Del Rio T."/>
            <person name="Chen F."/>
            <person name="Tice H."/>
            <person name="Cheng J.F."/>
            <person name="Lucas S."/>
            <person name="Chertkov O."/>
            <person name="Bruce D."/>
            <person name="Brettin T."/>
            <person name="Detter J.C."/>
            <person name="Han C."/>
            <person name="Goodwin L."/>
            <person name="Land M."/>
            <person name="Hauser L."/>
            <person name="Chang Y.J."/>
            <person name="Jeffries C.D."/>
            <person name="Pitluck S."/>
            <person name="Pati A."/>
            <person name="Mavromatis K."/>
            <person name="Ivanova N."/>
            <person name="Ovchinnikova G."/>
            <person name="Chen A."/>
            <person name="Palaniappan K."/>
            <person name="Chain P."/>
            <person name="Rohde M."/>
            <person name="Bristow J."/>
            <person name="Eisen J.A."/>
            <person name="Markowitz V."/>
            <person name="Hugenholtz P."/>
            <person name="Kyrpides N.C."/>
            <person name="Klenk H.P."/>
        </authorList>
    </citation>
    <scope>NUCLEOTIDE SEQUENCE [LARGE SCALE GENOMIC DNA]</scope>
    <source>
        <strain evidence="3">DSM 12940 / JCM 11049 / AX-2</strain>
    </source>
</reference>
<protein>
    <submittedName>
        <fullName evidence="2">Uncharacterized protein</fullName>
    </submittedName>
</protein>
<dbReference type="AlphaFoldDB" id="C7NRY8"/>
<name>C7NRY8_HALUD</name>
<evidence type="ECO:0000313" key="3">
    <source>
        <dbReference type="Proteomes" id="UP000002071"/>
    </source>
</evidence>
<dbReference type="Proteomes" id="UP000002071">
    <property type="component" value="Chromosome"/>
</dbReference>
<dbReference type="HOGENOM" id="CLU_835772_0_0_2"/>
<evidence type="ECO:0000256" key="1">
    <source>
        <dbReference type="SAM" id="Phobius"/>
    </source>
</evidence>
<feature type="transmembrane region" description="Helical" evidence="1">
    <location>
        <begin position="52"/>
        <end position="72"/>
    </location>
</feature>
<keyword evidence="3" id="KW-1185">Reference proteome</keyword>